<reference evidence="1" key="2">
    <citation type="journal article" date="2024" name="Plant">
        <title>Genomic evolution and insights into agronomic trait innovations of Sesamum species.</title>
        <authorList>
            <person name="Miao H."/>
            <person name="Wang L."/>
            <person name="Qu L."/>
            <person name="Liu H."/>
            <person name="Sun Y."/>
            <person name="Le M."/>
            <person name="Wang Q."/>
            <person name="Wei S."/>
            <person name="Zheng Y."/>
            <person name="Lin W."/>
            <person name="Duan Y."/>
            <person name="Cao H."/>
            <person name="Xiong S."/>
            <person name="Wang X."/>
            <person name="Wei L."/>
            <person name="Li C."/>
            <person name="Ma Q."/>
            <person name="Ju M."/>
            <person name="Zhao R."/>
            <person name="Li G."/>
            <person name="Mu C."/>
            <person name="Tian Q."/>
            <person name="Mei H."/>
            <person name="Zhang T."/>
            <person name="Gao T."/>
            <person name="Zhang H."/>
        </authorList>
    </citation>
    <scope>NUCLEOTIDE SEQUENCE</scope>
    <source>
        <strain evidence="1">G02</strain>
    </source>
</reference>
<evidence type="ECO:0008006" key="2">
    <source>
        <dbReference type="Google" id="ProtNLM"/>
    </source>
</evidence>
<gene>
    <name evidence="1" type="ORF">Sradi_0949200</name>
</gene>
<sequence length="116" mass="13031">MRIFKWSPTFTSDQESPIVPIWVSFPGLPAHLFQKDALFSIASIAGMPLQIADSTYNQSKLSRARVCIEIDLLKPLVEEFDLQIHGKTIVQKIEYESIQLSALSANTLDIKLQSVI</sequence>
<name>A0AAW2V3W7_SESRA</name>
<evidence type="ECO:0000313" key="1">
    <source>
        <dbReference type="EMBL" id="KAL0424144.1"/>
    </source>
</evidence>
<dbReference type="PANTHER" id="PTHR31286">
    <property type="entry name" value="GLYCINE-RICH CELL WALL STRUCTURAL PROTEIN 1.8-LIKE"/>
    <property type="match status" value="1"/>
</dbReference>
<comment type="caution">
    <text evidence="1">The sequence shown here is derived from an EMBL/GenBank/DDBJ whole genome shotgun (WGS) entry which is preliminary data.</text>
</comment>
<dbReference type="PANTHER" id="PTHR31286:SF179">
    <property type="entry name" value="RNASE H TYPE-1 DOMAIN-CONTAINING PROTEIN"/>
    <property type="match status" value="1"/>
</dbReference>
<dbReference type="AlphaFoldDB" id="A0AAW2V3W7"/>
<proteinExistence type="predicted"/>
<accession>A0AAW2V3W7</accession>
<reference evidence="1" key="1">
    <citation type="submission" date="2020-06" db="EMBL/GenBank/DDBJ databases">
        <authorList>
            <person name="Li T."/>
            <person name="Hu X."/>
            <person name="Zhang T."/>
            <person name="Song X."/>
            <person name="Zhang H."/>
            <person name="Dai N."/>
            <person name="Sheng W."/>
            <person name="Hou X."/>
            <person name="Wei L."/>
        </authorList>
    </citation>
    <scope>NUCLEOTIDE SEQUENCE</scope>
    <source>
        <strain evidence="1">G02</strain>
        <tissue evidence="1">Leaf</tissue>
    </source>
</reference>
<dbReference type="EMBL" id="JACGWJ010000004">
    <property type="protein sequence ID" value="KAL0424144.1"/>
    <property type="molecule type" value="Genomic_DNA"/>
</dbReference>
<dbReference type="InterPro" id="IPR040256">
    <property type="entry name" value="At4g02000-like"/>
</dbReference>
<protein>
    <recommendedName>
        <fullName evidence="2">DUF4283 domain-containing protein</fullName>
    </recommendedName>
</protein>
<organism evidence="1">
    <name type="scientific">Sesamum radiatum</name>
    <name type="common">Black benniseed</name>
    <dbReference type="NCBI Taxonomy" id="300843"/>
    <lineage>
        <taxon>Eukaryota</taxon>
        <taxon>Viridiplantae</taxon>
        <taxon>Streptophyta</taxon>
        <taxon>Embryophyta</taxon>
        <taxon>Tracheophyta</taxon>
        <taxon>Spermatophyta</taxon>
        <taxon>Magnoliopsida</taxon>
        <taxon>eudicotyledons</taxon>
        <taxon>Gunneridae</taxon>
        <taxon>Pentapetalae</taxon>
        <taxon>asterids</taxon>
        <taxon>lamiids</taxon>
        <taxon>Lamiales</taxon>
        <taxon>Pedaliaceae</taxon>
        <taxon>Sesamum</taxon>
    </lineage>
</organism>